<accession>A0A372LKE3</accession>
<keyword evidence="4" id="KW-0472">Membrane</keyword>
<dbReference type="InterPro" id="IPR012902">
    <property type="entry name" value="N_methyl_site"/>
</dbReference>
<feature type="compositionally biased region" description="Acidic residues" evidence="3">
    <location>
        <begin position="115"/>
        <end position="125"/>
    </location>
</feature>
<dbReference type="Pfam" id="PF07963">
    <property type="entry name" value="N_methyl"/>
    <property type="match status" value="1"/>
</dbReference>
<dbReference type="Gene3D" id="3.30.700.10">
    <property type="entry name" value="Glycoprotein, Type 4 Pilin"/>
    <property type="match status" value="1"/>
</dbReference>
<evidence type="ECO:0000256" key="1">
    <source>
        <dbReference type="ARBA" id="ARBA00004241"/>
    </source>
</evidence>
<gene>
    <name evidence="5" type="ORF">D0469_15990</name>
</gene>
<evidence type="ECO:0000256" key="4">
    <source>
        <dbReference type="SAM" id="Phobius"/>
    </source>
</evidence>
<keyword evidence="2" id="KW-0178">Competence</keyword>
<dbReference type="AlphaFoldDB" id="A0A372LKE3"/>
<name>A0A372LKE3_9BACI</name>
<evidence type="ECO:0000256" key="3">
    <source>
        <dbReference type="SAM" id="MobiDB-lite"/>
    </source>
</evidence>
<dbReference type="GO" id="GO:0030420">
    <property type="term" value="P:establishment of competence for transformation"/>
    <property type="evidence" value="ECO:0007669"/>
    <property type="project" value="UniProtKB-KW"/>
</dbReference>
<feature type="transmembrane region" description="Helical" evidence="4">
    <location>
        <begin position="21"/>
        <end position="43"/>
    </location>
</feature>
<dbReference type="NCBIfam" id="TIGR02532">
    <property type="entry name" value="IV_pilin_GFxxxE"/>
    <property type="match status" value="1"/>
</dbReference>
<keyword evidence="4" id="KW-1133">Transmembrane helix</keyword>
<keyword evidence="4" id="KW-0812">Transmembrane</keyword>
<comment type="subcellular location">
    <subcellularLocation>
        <location evidence="1">Cell surface</location>
    </subcellularLocation>
</comment>
<dbReference type="OrthoDB" id="1953969at2"/>
<evidence type="ECO:0000313" key="5">
    <source>
        <dbReference type="EMBL" id="RFU67119.1"/>
    </source>
</evidence>
<evidence type="ECO:0000313" key="6">
    <source>
        <dbReference type="Proteomes" id="UP000264541"/>
    </source>
</evidence>
<sequence>MDTTNGNCKEFRNAGFSMIEVLLVITILAIISSIAVLSLISSIEKAKTDVCNLNTKQVEKMYNTYLLFENDSKHSEALFAQYLQEYGEEICPIDGEILYIDGKVQCSLHSGNGDNGEDDDDEDKGEGESVPYL</sequence>
<organism evidence="5 6">
    <name type="scientific">Peribacillus saganii</name>
    <dbReference type="NCBI Taxonomy" id="2303992"/>
    <lineage>
        <taxon>Bacteria</taxon>
        <taxon>Bacillati</taxon>
        <taxon>Bacillota</taxon>
        <taxon>Bacilli</taxon>
        <taxon>Bacillales</taxon>
        <taxon>Bacillaceae</taxon>
        <taxon>Peribacillus</taxon>
    </lineage>
</organism>
<dbReference type="RefSeq" id="WP_117327726.1">
    <property type="nucleotide sequence ID" value="NZ_QVTE01000046.1"/>
</dbReference>
<dbReference type="SUPFAM" id="SSF54523">
    <property type="entry name" value="Pili subunits"/>
    <property type="match status" value="1"/>
</dbReference>
<keyword evidence="6" id="KW-1185">Reference proteome</keyword>
<dbReference type="InterPro" id="IPR045584">
    <property type="entry name" value="Pilin-like"/>
</dbReference>
<protein>
    <submittedName>
        <fullName evidence="5">Type II secretion system protein</fullName>
    </submittedName>
</protein>
<reference evidence="5 6" key="1">
    <citation type="submission" date="2018-08" db="EMBL/GenBank/DDBJ databases">
        <title>Bacillus chawlae sp. nov., Bacillus glennii sp. nov., and Bacillus saganii sp. nov. Isolated from the Vehicle Assembly Building at Kennedy Space Center where the Viking Spacecraft were Assembled.</title>
        <authorList>
            <person name="Seuylemezian A."/>
            <person name="Vaishampayan P."/>
        </authorList>
    </citation>
    <scope>NUCLEOTIDE SEQUENCE [LARGE SCALE GENOMIC DNA]</scope>
    <source>
        <strain evidence="5 6">V47-23a</strain>
    </source>
</reference>
<evidence type="ECO:0000256" key="2">
    <source>
        <dbReference type="ARBA" id="ARBA00023287"/>
    </source>
</evidence>
<dbReference type="Proteomes" id="UP000264541">
    <property type="component" value="Unassembled WGS sequence"/>
</dbReference>
<dbReference type="EMBL" id="QVTE01000046">
    <property type="protein sequence ID" value="RFU67119.1"/>
    <property type="molecule type" value="Genomic_DNA"/>
</dbReference>
<comment type="caution">
    <text evidence="5">The sequence shown here is derived from an EMBL/GenBank/DDBJ whole genome shotgun (WGS) entry which is preliminary data.</text>
</comment>
<dbReference type="GO" id="GO:0009986">
    <property type="term" value="C:cell surface"/>
    <property type="evidence" value="ECO:0007669"/>
    <property type="project" value="UniProtKB-SubCell"/>
</dbReference>
<proteinExistence type="predicted"/>
<feature type="region of interest" description="Disordered" evidence="3">
    <location>
        <begin position="110"/>
        <end position="133"/>
    </location>
</feature>